<dbReference type="InterPro" id="IPR029045">
    <property type="entry name" value="ClpP/crotonase-like_dom_sf"/>
</dbReference>
<dbReference type="PROSITE" id="PS50980">
    <property type="entry name" value="COA_CT_NTER"/>
    <property type="match status" value="1"/>
</dbReference>
<comment type="cofactor">
    <cofactor evidence="5">
        <name>Zn(2+)</name>
        <dbReference type="ChEBI" id="CHEBI:29105"/>
    </cofactor>
    <text evidence="5">Binds 1 zinc ion per subunit.</text>
</comment>
<dbReference type="GO" id="GO:0008270">
    <property type="term" value="F:zinc ion binding"/>
    <property type="evidence" value="ECO:0007669"/>
    <property type="project" value="UniProtKB-UniRule"/>
</dbReference>
<dbReference type="GO" id="GO:0009317">
    <property type="term" value="C:acetyl-CoA carboxylase complex"/>
    <property type="evidence" value="ECO:0007669"/>
    <property type="project" value="InterPro"/>
</dbReference>
<keyword evidence="5" id="KW-0963">Cytoplasm</keyword>
<proteinExistence type="inferred from homology"/>
<accession>A0A0R2D5F5</accession>
<feature type="domain" description="CoA carboxyltransferase N-terminal" evidence="6">
    <location>
        <begin position="36"/>
        <end position="292"/>
    </location>
</feature>
<evidence type="ECO:0000256" key="1">
    <source>
        <dbReference type="ARBA" id="ARBA00022516"/>
    </source>
</evidence>
<protein>
    <recommendedName>
        <fullName evidence="5">Acetyl-coenzyme A carboxylase carboxyl transferase subunit beta</fullName>
        <shortName evidence="5">ACCase subunit beta</shortName>
        <shortName evidence="5">Acetyl-CoA carboxylase carboxyltransferase subunit beta</shortName>
        <ecNumber evidence="5">2.1.3.15</ecNumber>
    </recommendedName>
</protein>
<comment type="subunit">
    <text evidence="5">Acetyl-CoA carboxylase is a heterohexamer composed of biotin carboxyl carrier protein (AccB), biotin carboxylase (AccC) and two subunits each of ACCase subunit alpha (AccA) and ACCase subunit beta (AccD).</text>
</comment>
<evidence type="ECO:0000259" key="6">
    <source>
        <dbReference type="PROSITE" id="PS50980"/>
    </source>
</evidence>
<dbReference type="PRINTS" id="PR01070">
    <property type="entry name" value="ACCCTRFRASEB"/>
</dbReference>
<feature type="binding site" evidence="5">
    <location>
        <position position="40"/>
    </location>
    <ligand>
        <name>Zn(2+)</name>
        <dbReference type="ChEBI" id="CHEBI:29105"/>
    </ligand>
</feature>
<dbReference type="InterPro" id="IPR011762">
    <property type="entry name" value="COA_CT_N"/>
</dbReference>
<dbReference type="PANTHER" id="PTHR42995">
    <property type="entry name" value="ACETYL-COENZYME A CARBOXYLASE CARBOXYL TRANSFERASE SUBUNIT BETA, CHLOROPLASTIC"/>
    <property type="match status" value="1"/>
</dbReference>
<dbReference type="GO" id="GO:2001295">
    <property type="term" value="P:malonyl-CoA biosynthetic process"/>
    <property type="evidence" value="ECO:0007669"/>
    <property type="project" value="UniProtKB-UniRule"/>
</dbReference>
<keyword evidence="5" id="KW-0547">Nucleotide-binding</keyword>
<dbReference type="PATRIC" id="fig|1423725.3.peg.1302"/>
<feature type="binding site" evidence="5">
    <location>
        <position position="61"/>
    </location>
    <ligand>
        <name>Zn(2+)</name>
        <dbReference type="ChEBI" id="CHEBI:29105"/>
    </ligand>
</feature>
<comment type="caution">
    <text evidence="5">Lacks conserved residue(s) required for the propagation of feature annotation.</text>
</comment>
<comment type="pathway">
    <text evidence="5">Lipid metabolism; malonyl-CoA biosynthesis; malonyl-CoA from acetyl-CoA: step 1/1.</text>
</comment>
<dbReference type="Proteomes" id="UP000051015">
    <property type="component" value="Unassembled WGS sequence"/>
</dbReference>
<keyword evidence="5" id="KW-0275">Fatty acid biosynthesis</keyword>
<keyword evidence="5" id="KW-0276">Fatty acid metabolism</keyword>
<evidence type="ECO:0000256" key="2">
    <source>
        <dbReference type="ARBA" id="ARBA00022679"/>
    </source>
</evidence>
<comment type="similarity">
    <text evidence="5">Belongs to the AccD/PCCB family.</text>
</comment>
<dbReference type="InterPro" id="IPR034733">
    <property type="entry name" value="AcCoA_carboxyl_beta"/>
</dbReference>
<organism evidence="7 8">
    <name type="scientific">Liquorilactobacillus aquaticus DSM 21051</name>
    <dbReference type="NCBI Taxonomy" id="1423725"/>
    <lineage>
        <taxon>Bacteria</taxon>
        <taxon>Bacillati</taxon>
        <taxon>Bacillota</taxon>
        <taxon>Bacilli</taxon>
        <taxon>Lactobacillales</taxon>
        <taxon>Lactobacillaceae</taxon>
        <taxon>Liquorilactobacillus</taxon>
    </lineage>
</organism>
<keyword evidence="5" id="KW-0479">Metal-binding</keyword>
<dbReference type="EMBL" id="AYZD01000018">
    <property type="protein sequence ID" value="KRM95785.1"/>
    <property type="molecule type" value="Genomic_DNA"/>
</dbReference>
<evidence type="ECO:0000313" key="8">
    <source>
        <dbReference type="Proteomes" id="UP000051015"/>
    </source>
</evidence>
<comment type="caution">
    <text evidence="7">The sequence shown here is derived from an EMBL/GenBank/DDBJ whole genome shotgun (WGS) entry which is preliminary data.</text>
</comment>
<dbReference type="Pfam" id="PF01039">
    <property type="entry name" value="Carboxyl_trans"/>
    <property type="match status" value="1"/>
</dbReference>
<dbReference type="NCBIfam" id="TIGR00515">
    <property type="entry name" value="accD"/>
    <property type="match status" value="1"/>
</dbReference>
<feature type="binding site" evidence="5">
    <location>
        <position position="58"/>
    </location>
    <ligand>
        <name>Zn(2+)</name>
        <dbReference type="ChEBI" id="CHEBI:29105"/>
    </ligand>
</feature>
<dbReference type="SUPFAM" id="SSF52096">
    <property type="entry name" value="ClpP/crotonase"/>
    <property type="match status" value="1"/>
</dbReference>
<dbReference type="InterPro" id="IPR000438">
    <property type="entry name" value="Acetyl_CoA_COase_Trfase_b_su"/>
</dbReference>
<evidence type="ECO:0000256" key="3">
    <source>
        <dbReference type="ARBA" id="ARBA00022771"/>
    </source>
</evidence>
<comment type="subcellular location">
    <subcellularLocation>
        <location evidence="5">Cytoplasm</location>
    </subcellularLocation>
</comment>
<feature type="binding site" evidence="5">
    <location>
        <position position="43"/>
    </location>
    <ligand>
        <name>Zn(2+)</name>
        <dbReference type="ChEBI" id="CHEBI:29105"/>
    </ligand>
</feature>
<dbReference type="AlphaFoldDB" id="A0A0R2D5F5"/>
<dbReference type="GO" id="GO:0003989">
    <property type="term" value="F:acetyl-CoA carboxylase activity"/>
    <property type="evidence" value="ECO:0007669"/>
    <property type="project" value="InterPro"/>
</dbReference>
<evidence type="ECO:0000256" key="5">
    <source>
        <dbReference type="HAMAP-Rule" id="MF_01395"/>
    </source>
</evidence>
<keyword evidence="1 5" id="KW-0444">Lipid biosynthesis</keyword>
<keyword evidence="5" id="KW-0862">Zinc</keyword>
<keyword evidence="2 5" id="KW-0808">Transferase</keyword>
<dbReference type="Gene3D" id="3.90.226.10">
    <property type="entry name" value="2-enoyl-CoA Hydratase, Chain A, domain 1"/>
    <property type="match status" value="1"/>
</dbReference>
<dbReference type="GO" id="GO:0016743">
    <property type="term" value="F:carboxyl- or carbamoyltransferase activity"/>
    <property type="evidence" value="ECO:0007669"/>
    <property type="project" value="UniProtKB-UniRule"/>
</dbReference>
<keyword evidence="8" id="KW-1185">Reference proteome</keyword>
<dbReference type="EC" id="2.1.3.15" evidence="5"/>
<name>A0A0R2D5F5_9LACO</name>
<reference evidence="7 8" key="1">
    <citation type="journal article" date="2015" name="Genome Announc.">
        <title>Expanding the biotechnology potential of lactobacilli through comparative genomics of 213 strains and associated genera.</title>
        <authorList>
            <person name="Sun Z."/>
            <person name="Harris H.M."/>
            <person name="McCann A."/>
            <person name="Guo C."/>
            <person name="Argimon S."/>
            <person name="Zhang W."/>
            <person name="Yang X."/>
            <person name="Jeffery I.B."/>
            <person name="Cooney J.C."/>
            <person name="Kagawa T.F."/>
            <person name="Liu W."/>
            <person name="Song Y."/>
            <person name="Salvetti E."/>
            <person name="Wrobel A."/>
            <person name="Rasinkangas P."/>
            <person name="Parkhill J."/>
            <person name="Rea M.C."/>
            <person name="O'Sullivan O."/>
            <person name="Ritari J."/>
            <person name="Douillard F.P."/>
            <person name="Paul Ross R."/>
            <person name="Yang R."/>
            <person name="Briner A.E."/>
            <person name="Felis G.E."/>
            <person name="de Vos W.M."/>
            <person name="Barrangou R."/>
            <person name="Klaenhammer T.R."/>
            <person name="Caufield P.W."/>
            <person name="Cui Y."/>
            <person name="Zhang H."/>
            <person name="O'Toole P.W."/>
        </authorList>
    </citation>
    <scope>NUCLEOTIDE SEQUENCE [LARGE SCALE GENOMIC DNA]</scope>
    <source>
        <strain evidence="7 8">DSM 21051</strain>
    </source>
</reference>
<dbReference type="STRING" id="1423725.FC19_GL001264"/>
<comment type="function">
    <text evidence="5">Component of the acetyl coenzyme A carboxylase (ACC) complex. Biotin carboxylase (BC) catalyzes the carboxylation of biotin on its carrier protein (BCCP) and then the CO(2) group is transferred by the transcarboxylase to acetyl-CoA to form malonyl-CoA.</text>
</comment>
<dbReference type="GO" id="GO:0006633">
    <property type="term" value="P:fatty acid biosynthetic process"/>
    <property type="evidence" value="ECO:0007669"/>
    <property type="project" value="UniProtKB-KW"/>
</dbReference>
<sequence length="292" mass="32412">MEEGGLGVQLFNELKTLGHKHIKADKKAGEKVPSGMWIACPKCHQSFYHKDLGIYQVCPNCEYGFRITARERLKWLVDSFSEMDDSLKTTDPLKFPNYQKKLSKARIQTGLNDSVLTGMAKIEDQRLALGIMDPAFIMGSMGTITGEKITRLFERATRQRVPVVLFTSSGGARMQEGIFSLMQMAKISQAVKRHSEAGLLYITVLTDPTTGGVTASFAMQGDIILSEPRVLVGFAGKRVIEQTTHQKVPSDLQDAERVLEHGFIDAIVARKDIKNKIAWLLELHSKGSDVNG</sequence>
<gene>
    <name evidence="5" type="primary">accD</name>
    <name evidence="7" type="ORF">FC19_GL001264</name>
</gene>
<dbReference type="HAMAP" id="MF_01395">
    <property type="entry name" value="AcetylCoA_CT_beta"/>
    <property type="match status" value="1"/>
</dbReference>
<evidence type="ECO:0000313" key="7">
    <source>
        <dbReference type="EMBL" id="KRM95785.1"/>
    </source>
</evidence>
<evidence type="ECO:0000256" key="4">
    <source>
        <dbReference type="ARBA" id="ARBA00023098"/>
    </source>
</evidence>
<dbReference type="GO" id="GO:0005524">
    <property type="term" value="F:ATP binding"/>
    <property type="evidence" value="ECO:0007669"/>
    <property type="project" value="UniProtKB-KW"/>
</dbReference>
<dbReference type="UniPathway" id="UPA00655">
    <property type="reaction ID" value="UER00711"/>
</dbReference>
<comment type="catalytic activity">
    <reaction evidence="5">
        <text>N(6)-carboxybiotinyl-L-lysyl-[protein] + acetyl-CoA = N(6)-biotinyl-L-lysyl-[protein] + malonyl-CoA</text>
        <dbReference type="Rhea" id="RHEA:54728"/>
        <dbReference type="Rhea" id="RHEA-COMP:10505"/>
        <dbReference type="Rhea" id="RHEA-COMP:10506"/>
        <dbReference type="ChEBI" id="CHEBI:57288"/>
        <dbReference type="ChEBI" id="CHEBI:57384"/>
        <dbReference type="ChEBI" id="CHEBI:83144"/>
        <dbReference type="ChEBI" id="CHEBI:83145"/>
        <dbReference type="EC" id="2.1.3.15"/>
    </reaction>
</comment>
<keyword evidence="4 5" id="KW-0443">Lipid metabolism</keyword>
<keyword evidence="3 5" id="KW-0863">Zinc-finger</keyword>
<keyword evidence="5" id="KW-0067">ATP-binding</keyword>
<dbReference type="PANTHER" id="PTHR42995:SF5">
    <property type="entry name" value="ACETYL-COENZYME A CARBOXYLASE CARBOXYL TRANSFERASE SUBUNIT BETA, CHLOROPLASTIC"/>
    <property type="match status" value="1"/>
</dbReference>